<dbReference type="STRING" id="624147.SAMN04487970_1004159"/>
<accession>A0A1G4PXK6</accession>
<keyword evidence="3" id="KW-1185">Reference proteome</keyword>
<evidence type="ECO:0000256" key="1">
    <source>
        <dbReference type="SAM" id="MobiDB-lite"/>
    </source>
</evidence>
<reference evidence="3" key="1">
    <citation type="submission" date="2016-10" db="EMBL/GenBank/DDBJ databases">
        <authorList>
            <person name="Varghese N."/>
            <person name="Submissions S."/>
        </authorList>
    </citation>
    <scope>NUCLEOTIDE SEQUENCE [LARGE SCALE GENOMIC DNA]</scope>
    <source>
        <strain evidence="3">CGMCC 1.8946</strain>
    </source>
</reference>
<dbReference type="OrthoDB" id="2580688at2"/>
<feature type="compositionally biased region" description="Polar residues" evidence="1">
    <location>
        <begin position="215"/>
        <end position="246"/>
    </location>
</feature>
<name>A0A1G4PXK6_9BACL</name>
<dbReference type="AlphaFoldDB" id="A0A1G4PXK6"/>
<protein>
    <submittedName>
        <fullName evidence="2">Uncharacterized protein</fullName>
    </submittedName>
</protein>
<feature type="region of interest" description="Disordered" evidence="1">
    <location>
        <begin position="204"/>
        <end position="292"/>
    </location>
</feature>
<gene>
    <name evidence="2" type="ORF">SAMN04487970_1004159</name>
</gene>
<evidence type="ECO:0000313" key="2">
    <source>
        <dbReference type="EMBL" id="SCW37043.1"/>
    </source>
</evidence>
<organism evidence="2 3">
    <name type="scientific">Paenibacillus tianmuensis</name>
    <dbReference type="NCBI Taxonomy" id="624147"/>
    <lineage>
        <taxon>Bacteria</taxon>
        <taxon>Bacillati</taxon>
        <taxon>Bacillota</taxon>
        <taxon>Bacilli</taxon>
        <taxon>Bacillales</taxon>
        <taxon>Paenibacillaceae</taxon>
        <taxon>Paenibacillus</taxon>
    </lineage>
</organism>
<sequence length="292" mass="31782">MARGLFDVVVNPELSEDTITVVANCINGYAHELHALRDGTMVVLKKEGSPGKQIRIVRGQDDECLFHYIEMGPATAQAVNLRGGARCLLEYNELEQTVTLTKITLNKERVIVLTEKGQPEPRVRIGYSLLNKLGMAGAQRSRTVRARHGSASVKLRLSVPQNELSEQFVLSAGAAAKLRLGNGQPCLLAYDQVARTLSFSPLSDAPESVDPATGTAPNDSAQPIKSSYRSRSAQRTVAKTVTASRSGKSRTRKTAPSRLFVSKQTKAPKPEPSSKTVESAVWISPKLHRGRR</sequence>
<dbReference type="RefSeq" id="WP_090667427.1">
    <property type="nucleotide sequence ID" value="NZ_FMTT01000004.1"/>
</dbReference>
<evidence type="ECO:0000313" key="3">
    <source>
        <dbReference type="Proteomes" id="UP000198601"/>
    </source>
</evidence>
<dbReference type="EMBL" id="FMTT01000004">
    <property type="protein sequence ID" value="SCW37043.1"/>
    <property type="molecule type" value="Genomic_DNA"/>
</dbReference>
<proteinExistence type="predicted"/>
<dbReference type="Proteomes" id="UP000198601">
    <property type="component" value="Unassembled WGS sequence"/>
</dbReference>